<comment type="similarity">
    <text evidence="2">Belongs to the binding-protein-dependent transport system permease family. HisMQ subfamily.</text>
</comment>
<organism evidence="11 12">
    <name type="scientific">Heliorestis acidaminivorans</name>
    <dbReference type="NCBI Taxonomy" id="553427"/>
    <lineage>
        <taxon>Bacteria</taxon>
        <taxon>Bacillati</taxon>
        <taxon>Bacillota</taxon>
        <taxon>Clostridia</taxon>
        <taxon>Eubacteriales</taxon>
        <taxon>Heliobacteriaceae</taxon>
        <taxon>Heliorestis</taxon>
    </lineage>
</organism>
<dbReference type="PROSITE" id="PS50928">
    <property type="entry name" value="ABC_TM1"/>
    <property type="match status" value="1"/>
</dbReference>
<evidence type="ECO:0000259" key="10">
    <source>
        <dbReference type="PROSITE" id="PS50928"/>
    </source>
</evidence>
<evidence type="ECO:0000256" key="8">
    <source>
        <dbReference type="ARBA" id="ARBA00023136"/>
    </source>
</evidence>
<evidence type="ECO:0000256" key="6">
    <source>
        <dbReference type="ARBA" id="ARBA00022970"/>
    </source>
</evidence>
<dbReference type="Gene3D" id="1.10.3720.10">
    <property type="entry name" value="MetI-like"/>
    <property type="match status" value="1"/>
</dbReference>
<dbReference type="Proteomes" id="UP000468766">
    <property type="component" value="Unassembled WGS sequence"/>
</dbReference>
<dbReference type="FunFam" id="1.10.3720.10:FF:000033">
    <property type="entry name" value="Polar amino acid ABC transporter permease"/>
    <property type="match status" value="1"/>
</dbReference>
<evidence type="ECO:0000256" key="4">
    <source>
        <dbReference type="ARBA" id="ARBA00022475"/>
    </source>
</evidence>
<dbReference type="RefSeq" id="WP_151618437.1">
    <property type="nucleotide sequence ID" value="NZ_WBXO01000002.1"/>
</dbReference>
<dbReference type="NCBIfam" id="TIGR01726">
    <property type="entry name" value="HEQRo_perm_3TM"/>
    <property type="match status" value="1"/>
</dbReference>
<feature type="transmembrane region" description="Helical" evidence="9">
    <location>
        <begin position="189"/>
        <end position="211"/>
    </location>
</feature>
<comment type="caution">
    <text evidence="11">The sequence shown here is derived from an EMBL/GenBank/DDBJ whole genome shotgun (WGS) entry which is preliminary data.</text>
</comment>
<evidence type="ECO:0000256" key="7">
    <source>
        <dbReference type="ARBA" id="ARBA00022989"/>
    </source>
</evidence>
<proteinExistence type="inferred from homology"/>
<dbReference type="PANTHER" id="PTHR30614:SF20">
    <property type="entry name" value="GLUTAMINE TRANSPORT SYSTEM PERMEASE PROTEIN GLNP"/>
    <property type="match status" value="1"/>
</dbReference>
<keyword evidence="4" id="KW-1003">Cell membrane</keyword>
<protein>
    <submittedName>
        <fullName evidence="11">Amino acid ABC transporter permease</fullName>
    </submittedName>
</protein>
<keyword evidence="8 9" id="KW-0472">Membrane</keyword>
<keyword evidence="7 9" id="KW-1133">Transmembrane helix</keyword>
<dbReference type="CDD" id="cd06261">
    <property type="entry name" value="TM_PBP2"/>
    <property type="match status" value="1"/>
</dbReference>
<name>A0A6I0F4K7_9FIRM</name>
<gene>
    <name evidence="11" type="ORF">F9B85_03005</name>
</gene>
<keyword evidence="12" id="KW-1185">Reference proteome</keyword>
<dbReference type="InterPro" id="IPR043429">
    <property type="entry name" value="ArtM/GltK/GlnP/TcyL/YhdX-like"/>
</dbReference>
<evidence type="ECO:0000313" key="12">
    <source>
        <dbReference type="Proteomes" id="UP000468766"/>
    </source>
</evidence>
<dbReference type="InterPro" id="IPR010065">
    <property type="entry name" value="AA_ABC_transptr_permease_3TM"/>
</dbReference>
<dbReference type="EMBL" id="WBXO01000002">
    <property type="protein sequence ID" value="KAB2953607.1"/>
    <property type="molecule type" value="Genomic_DNA"/>
</dbReference>
<sequence>MDFRWDIVLSYSDLFLIGAWITIKITAISVAIGTVLGLAIALMRLSSFAPLRWLAIIYTDVIRGTPLLVQIFIVFFGLPGLLGRPFDPMTAGIIALSINSGAYVAEIFRAGIQSIDKGQMEAARSLGMSYPKAMRYIILPQAFRRVIPPMGNEFIALLKDSSLVSVISLPELAMSGKIVYGAYYRVWEAWLPVAAIYLVLVLTFSRLLAWYENRIAMKAHR</sequence>
<evidence type="ECO:0000313" key="11">
    <source>
        <dbReference type="EMBL" id="KAB2953607.1"/>
    </source>
</evidence>
<evidence type="ECO:0000256" key="1">
    <source>
        <dbReference type="ARBA" id="ARBA00004651"/>
    </source>
</evidence>
<dbReference type="InterPro" id="IPR035906">
    <property type="entry name" value="MetI-like_sf"/>
</dbReference>
<dbReference type="Pfam" id="PF00528">
    <property type="entry name" value="BPD_transp_1"/>
    <property type="match status" value="1"/>
</dbReference>
<keyword evidence="6" id="KW-0029">Amino-acid transport</keyword>
<reference evidence="11 12" key="1">
    <citation type="submission" date="2019-10" db="EMBL/GenBank/DDBJ databases">
        <title>Whole-genome sequence of the extremophile Heliorestis acidaminivorans DSM 24790.</title>
        <authorList>
            <person name="Kyndt J.A."/>
            <person name="Meyer T.E."/>
        </authorList>
    </citation>
    <scope>NUCLEOTIDE SEQUENCE [LARGE SCALE GENOMIC DNA]</scope>
    <source>
        <strain evidence="11 12">DSM 24790</strain>
    </source>
</reference>
<evidence type="ECO:0000256" key="5">
    <source>
        <dbReference type="ARBA" id="ARBA00022692"/>
    </source>
</evidence>
<dbReference type="GO" id="GO:0006865">
    <property type="term" value="P:amino acid transport"/>
    <property type="evidence" value="ECO:0007669"/>
    <property type="project" value="UniProtKB-KW"/>
</dbReference>
<keyword evidence="5 9" id="KW-0812">Transmembrane</keyword>
<feature type="transmembrane region" description="Helical" evidence="9">
    <location>
        <begin position="14"/>
        <end position="41"/>
    </location>
</feature>
<feature type="domain" description="ABC transmembrane type-1" evidence="10">
    <location>
        <begin position="19"/>
        <end position="208"/>
    </location>
</feature>
<evidence type="ECO:0000256" key="9">
    <source>
        <dbReference type="RuleBase" id="RU363032"/>
    </source>
</evidence>
<dbReference type="AlphaFoldDB" id="A0A6I0F4K7"/>
<feature type="transmembrane region" description="Helical" evidence="9">
    <location>
        <begin position="53"/>
        <end position="77"/>
    </location>
</feature>
<dbReference type="SUPFAM" id="SSF161098">
    <property type="entry name" value="MetI-like"/>
    <property type="match status" value="1"/>
</dbReference>
<accession>A0A6I0F4K7</accession>
<evidence type="ECO:0000256" key="2">
    <source>
        <dbReference type="ARBA" id="ARBA00010072"/>
    </source>
</evidence>
<dbReference type="InterPro" id="IPR000515">
    <property type="entry name" value="MetI-like"/>
</dbReference>
<comment type="subcellular location">
    <subcellularLocation>
        <location evidence="1 9">Cell membrane</location>
        <topology evidence="1 9">Multi-pass membrane protein</topology>
    </subcellularLocation>
</comment>
<dbReference type="OrthoDB" id="9787841at2"/>
<dbReference type="PANTHER" id="PTHR30614">
    <property type="entry name" value="MEMBRANE COMPONENT OF AMINO ACID ABC TRANSPORTER"/>
    <property type="match status" value="1"/>
</dbReference>
<dbReference type="GO" id="GO:0043190">
    <property type="term" value="C:ATP-binding cassette (ABC) transporter complex"/>
    <property type="evidence" value="ECO:0007669"/>
    <property type="project" value="InterPro"/>
</dbReference>
<dbReference type="GO" id="GO:0022857">
    <property type="term" value="F:transmembrane transporter activity"/>
    <property type="evidence" value="ECO:0007669"/>
    <property type="project" value="InterPro"/>
</dbReference>
<evidence type="ECO:0000256" key="3">
    <source>
        <dbReference type="ARBA" id="ARBA00022448"/>
    </source>
</evidence>
<keyword evidence="3 9" id="KW-0813">Transport</keyword>